<keyword evidence="1" id="KW-0732">Signal</keyword>
<protein>
    <recommendedName>
        <fullName evidence="4">Alginate export domain-containing protein</fullName>
    </recommendedName>
</protein>
<dbReference type="SUPFAM" id="SSF56935">
    <property type="entry name" value="Porins"/>
    <property type="match status" value="1"/>
</dbReference>
<organism evidence="2 3">
    <name type="scientific">Desulfobulbus propionicus (strain ATCC 33891 / DSM 2032 / VKM B-1956 / 1pr3)</name>
    <dbReference type="NCBI Taxonomy" id="577650"/>
    <lineage>
        <taxon>Bacteria</taxon>
        <taxon>Pseudomonadati</taxon>
        <taxon>Thermodesulfobacteriota</taxon>
        <taxon>Desulfobulbia</taxon>
        <taxon>Desulfobulbales</taxon>
        <taxon>Desulfobulbaceae</taxon>
        <taxon>Desulfobulbus</taxon>
    </lineage>
</organism>
<sequence>MDQDHIPPRTTALAALLAALAWPAAPLAGEGDTNPLRFYQDTRGSYLQATLGVDYAYFSQDNAWYGADRAKFGTDIDSWSESLIRPGLEGQVVLANSQSIYGRIDVVQANTFGGIDASFTNAELGDVSWLGIDKAYLGWRSGTLFSSLGTDFLDLSFGRQIYTTGTAFLFGSEGGAGFRRAAYYLGGRRSADYAAIARIKIGPWSGDLFYFENNSLFPYNTSAGGATVEYAFTPTATLGGTMAALESDVPSRDGMHLFDLRGSVKPFELGQGPAALQPLTFAAEFVREDREDGMDDGSGWYASVSYQFAQLPWKPELTYRYASFDEDYDVLFYSAVDWGSWFQGEITGEYDLFNENLDSHMLRLKLQPAEPLTVNLIHYAFSLHDAQAMGVTSDDYVDEWNLIVDWTATPHLTLSLVGAYALPDDGAKQRFGDDENWTAGMVMATVRY</sequence>
<accession>A0A7U3YL26</accession>
<gene>
    <name evidence="2" type="ordered locus">Despr_1159</name>
</gene>
<keyword evidence="3" id="KW-1185">Reference proteome</keyword>
<evidence type="ECO:0000313" key="2">
    <source>
        <dbReference type="EMBL" id="ADW17330.1"/>
    </source>
</evidence>
<dbReference type="Proteomes" id="UP000006365">
    <property type="component" value="Chromosome"/>
</dbReference>
<evidence type="ECO:0000313" key="3">
    <source>
        <dbReference type="Proteomes" id="UP000006365"/>
    </source>
</evidence>
<proteinExistence type="predicted"/>
<evidence type="ECO:0000256" key="1">
    <source>
        <dbReference type="SAM" id="SignalP"/>
    </source>
</evidence>
<dbReference type="RefSeq" id="WP_015723872.1">
    <property type="nucleotide sequence ID" value="NC_014972.1"/>
</dbReference>
<dbReference type="AlphaFoldDB" id="A0A7U3YL26"/>
<name>A0A7U3YL26_DESPD</name>
<reference evidence="2 3" key="1">
    <citation type="journal article" date="2011" name="Stand. Genomic Sci.">
        <title>Complete genome sequence of Desulfobulbus propionicus type strain (1pr3).</title>
        <authorList>
            <person name="Pagani I."/>
            <person name="Lapidus A."/>
            <person name="Nolan M."/>
            <person name="Lucas S."/>
            <person name="Hammon N."/>
            <person name="Deshpande S."/>
            <person name="Cheng J.F."/>
            <person name="Chertkov O."/>
            <person name="Davenport K."/>
            <person name="Tapia R."/>
            <person name="Han C."/>
            <person name="Goodwin L."/>
            <person name="Pitluck S."/>
            <person name="Liolios K."/>
            <person name="Mavromatis K."/>
            <person name="Ivanova N."/>
            <person name="Mikhailova N."/>
            <person name="Pati A."/>
            <person name="Chen A."/>
            <person name="Palaniappan K."/>
            <person name="Land M."/>
            <person name="Hauser L."/>
            <person name="Chang Y.J."/>
            <person name="Jeffries C.D."/>
            <person name="Detter J.C."/>
            <person name="Brambilla E."/>
            <person name="Kannan K.P."/>
            <person name="Djao O.D."/>
            <person name="Rohde M."/>
            <person name="Pukall R."/>
            <person name="Spring S."/>
            <person name="Goker M."/>
            <person name="Sikorski J."/>
            <person name="Woyke T."/>
            <person name="Bristow J."/>
            <person name="Eisen J.A."/>
            <person name="Markowitz V."/>
            <person name="Hugenholtz P."/>
            <person name="Kyrpides N.C."/>
            <person name="Klenk H.P."/>
        </authorList>
    </citation>
    <scope>NUCLEOTIDE SEQUENCE [LARGE SCALE GENOMIC DNA]</scope>
    <source>
        <strain evidence="3">ATCC 33891 / DSM 2032 / 1pr3</strain>
    </source>
</reference>
<evidence type="ECO:0008006" key="4">
    <source>
        <dbReference type="Google" id="ProtNLM"/>
    </source>
</evidence>
<feature type="chain" id="PRO_5031131150" description="Alginate export domain-containing protein" evidence="1">
    <location>
        <begin position="29"/>
        <end position="448"/>
    </location>
</feature>
<dbReference type="EMBL" id="CP002364">
    <property type="protein sequence ID" value="ADW17330.1"/>
    <property type="molecule type" value="Genomic_DNA"/>
</dbReference>
<feature type="signal peptide" evidence="1">
    <location>
        <begin position="1"/>
        <end position="28"/>
    </location>
</feature>
<dbReference type="KEGG" id="dpr:Despr_1159"/>